<keyword evidence="3" id="KW-1185">Reference proteome</keyword>
<dbReference type="RefSeq" id="WP_154525423.1">
    <property type="nucleotide sequence ID" value="NZ_VULZ01000007.1"/>
</dbReference>
<gene>
    <name evidence="2" type="ORF">FYJ35_08140</name>
</gene>
<accession>A0A6L5X6J7</accession>
<sequence length="358" mass="40951">MSKKKYRCVPLDLMRKVEGEYPEAWDQMAYFHSLRGSEPDMQWPEWCYAPMAAASAIVTNAMIPDFSEKAFFDISSIFALAPWRLTRQVYAMDADLERELIDSEPATKIPTEILHRLPYQSFYVQTADISVFGHKIDGFFVTLEYDVKNGEHELRLLPVSADLSFILPLSLHINCETIGEAFDRYEDVTNQRSLEFLGVEYKKLVNTPIKKMGVDVTRQSAKAAIQELLPIVVYICSTDNDIRERKPAKPKPPVVTAAKPQPTQKTEPVAKKINFWDVGVRIGPALKKYHEHQVARGSTHEGSHTPKRPHIRRAHYHSFWTGHRNDEANRELVVKWIPPIFVNAEDGSDAPVTIHRVK</sequence>
<evidence type="ECO:0000313" key="3">
    <source>
        <dbReference type="Proteomes" id="UP000481852"/>
    </source>
</evidence>
<feature type="region of interest" description="Disordered" evidence="1">
    <location>
        <begin position="244"/>
        <end position="266"/>
    </location>
</feature>
<organism evidence="2 3">
    <name type="scientific">Porcincola intestinalis</name>
    <dbReference type="NCBI Taxonomy" id="2606632"/>
    <lineage>
        <taxon>Bacteria</taxon>
        <taxon>Bacillati</taxon>
        <taxon>Bacillota</taxon>
        <taxon>Clostridia</taxon>
        <taxon>Lachnospirales</taxon>
        <taxon>Lachnospiraceae</taxon>
        <taxon>Porcincola</taxon>
    </lineage>
</organism>
<dbReference type="Proteomes" id="UP000481852">
    <property type="component" value="Unassembled WGS sequence"/>
</dbReference>
<dbReference type="AlphaFoldDB" id="A0A6L5X6J7"/>
<reference evidence="2 3" key="1">
    <citation type="submission" date="2019-08" db="EMBL/GenBank/DDBJ databases">
        <title>In-depth cultivation of the pig gut microbiome towards novel bacterial diversity and tailored functional studies.</title>
        <authorList>
            <person name="Wylensek D."/>
            <person name="Hitch T.C.A."/>
            <person name="Clavel T."/>
        </authorList>
    </citation>
    <scope>NUCLEOTIDE SEQUENCE [LARGE SCALE GENOMIC DNA]</scope>
    <source>
        <strain evidence="2 3">Oil+RF-744-WCA-WT-11</strain>
    </source>
</reference>
<evidence type="ECO:0000256" key="1">
    <source>
        <dbReference type="SAM" id="MobiDB-lite"/>
    </source>
</evidence>
<comment type="caution">
    <text evidence="2">The sequence shown here is derived from an EMBL/GenBank/DDBJ whole genome shotgun (WGS) entry which is preliminary data.</text>
</comment>
<evidence type="ECO:0000313" key="2">
    <source>
        <dbReference type="EMBL" id="MSS15013.1"/>
    </source>
</evidence>
<dbReference type="CDD" id="cd22987">
    <property type="entry name" value="AcrVA2-like"/>
    <property type="match status" value="1"/>
</dbReference>
<dbReference type="EMBL" id="VULZ01000007">
    <property type="protein sequence ID" value="MSS15013.1"/>
    <property type="molecule type" value="Genomic_DNA"/>
</dbReference>
<dbReference type="InterPro" id="IPR058915">
    <property type="entry name" value="AcrVA2-like"/>
</dbReference>
<dbReference type="Pfam" id="PF26125">
    <property type="entry name" value="AcrVA2-like"/>
    <property type="match status" value="1"/>
</dbReference>
<name>A0A6L5X6J7_9FIRM</name>
<protein>
    <submittedName>
        <fullName evidence="2">Uncharacterized protein</fullName>
    </submittedName>
</protein>
<proteinExistence type="predicted"/>
<feature type="compositionally biased region" description="Low complexity" evidence="1">
    <location>
        <begin position="254"/>
        <end position="263"/>
    </location>
</feature>